<dbReference type="PROSITE" id="PS51257">
    <property type="entry name" value="PROKAR_LIPOPROTEIN"/>
    <property type="match status" value="1"/>
</dbReference>
<protein>
    <recommendedName>
        <fullName evidence="5">Lipoprotein</fullName>
    </recommendedName>
</protein>
<evidence type="ECO:0000256" key="1">
    <source>
        <dbReference type="SAM" id="MobiDB-lite"/>
    </source>
</evidence>
<evidence type="ECO:0000256" key="2">
    <source>
        <dbReference type="SAM" id="SignalP"/>
    </source>
</evidence>
<name>A0ABW8IP65_9GAMM</name>
<evidence type="ECO:0000313" key="4">
    <source>
        <dbReference type="Proteomes" id="UP001620409"/>
    </source>
</evidence>
<dbReference type="Proteomes" id="UP001620409">
    <property type="component" value="Unassembled WGS sequence"/>
</dbReference>
<dbReference type="EMBL" id="JADIKI010000023">
    <property type="protein sequence ID" value="MFK2857032.1"/>
    <property type="molecule type" value="Genomic_DNA"/>
</dbReference>
<dbReference type="InterPro" id="IPR045500">
    <property type="entry name" value="DUF6491"/>
</dbReference>
<gene>
    <name evidence="3" type="ORF">ISP18_20685</name>
</gene>
<evidence type="ECO:0000313" key="3">
    <source>
        <dbReference type="EMBL" id="MFK2857032.1"/>
    </source>
</evidence>
<feature type="region of interest" description="Disordered" evidence="1">
    <location>
        <begin position="136"/>
        <end position="163"/>
    </location>
</feature>
<dbReference type="Pfam" id="PF20101">
    <property type="entry name" value="DUF6491"/>
    <property type="match status" value="1"/>
</dbReference>
<feature type="chain" id="PRO_5047424657" description="Lipoprotein" evidence="2">
    <location>
        <begin position="27"/>
        <end position="163"/>
    </location>
</feature>
<sequence>MSKKMRLLAFSLLSLVLAACSSVPYAQRLQQRQQAYSAAAGAPVRSFRLVMGFQIYSWEPLSDSQLVIYTLPNKAYLLDVWPCNNLTFTNMIGLTSFANEVQTGFDKVLTGRPYIPCTIKQIRPIDLAQFKLEKESQRHIDSMPRDNAGTAPASASSSPGNSQ</sequence>
<organism evidence="3 4">
    <name type="scientific">Dyella humi</name>
    <dbReference type="NCBI Taxonomy" id="1770547"/>
    <lineage>
        <taxon>Bacteria</taxon>
        <taxon>Pseudomonadati</taxon>
        <taxon>Pseudomonadota</taxon>
        <taxon>Gammaproteobacteria</taxon>
        <taxon>Lysobacterales</taxon>
        <taxon>Rhodanobacteraceae</taxon>
        <taxon>Dyella</taxon>
    </lineage>
</organism>
<comment type="caution">
    <text evidence="3">The sequence shown here is derived from an EMBL/GenBank/DDBJ whole genome shotgun (WGS) entry which is preliminary data.</text>
</comment>
<feature type="signal peptide" evidence="2">
    <location>
        <begin position="1"/>
        <end position="26"/>
    </location>
</feature>
<feature type="compositionally biased region" description="Low complexity" evidence="1">
    <location>
        <begin position="147"/>
        <end position="163"/>
    </location>
</feature>
<dbReference type="RefSeq" id="WP_380006937.1">
    <property type="nucleotide sequence ID" value="NZ_JADIKI010000023.1"/>
</dbReference>
<keyword evidence="2" id="KW-0732">Signal</keyword>
<proteinExistence type="predicted"/>
<accession>A0ABW8IP65</accession>
<reference evidence="3 4" key="1">
    <citation type="submission" date="2020-10" db="EMBL/GenBank/DDBJ databases">
        <title>Phylogeny of dyella-like bacteria.</title>
        <authorList>
            <person name="Fu J."/>
        </authorList>
    </citation>
    <scope>NUCLEOTIDE SEQUENCE [LARGE SCALE GENOMIC DNA]</scope>
    <source>
        <strain evidence="3 4">DHG40</strain>
    </source>
</reference>
<keyword evidence="4" id="KW-1185">Reference proteome</keyword>
<evidence type="ECO:0008006" key="5">
    <source>
        <dbReference type="Google" id="ProtNLM"/>
    </source>
</evidence>